<dbReference type="EMBL" id="CP063458">
    <property type="protein sequence ID" value="QOV92476.1"/>
    <property type="molecule type" value="Genomic_DNA"/>
</dbReference>
<dbReference type="GO" id="GO:0004553">
    <property type="term" value="F:hydrolase activity, hydrolyzing O-glycosyl compounds"/>
    <property type="evidence" value="ECO:0007669"/>
    <property type="project" value="InterPro"/>
</dbReference>
<dbReference type="Gene3D" id="3.20.20.80">
    <property type="entry name" value="Glycosidases"/>
    <property type="match status" value="1"/>
</dbReference>
<dbReference type="GO" id="GO:0005975">
    <property type="term" value="P:carbohydrate metabolic process"/>
    <property type="evidence" value="ECO:0007669"/>
    <property type="project" value="InterPro"/>
</dbReference>
<dbReference type="PANTHER" id="PTHR12631">
    <property type="entry name" value="ALPHA-L-IDURONIDASE"/>
    <property type="match status" value="1"/>
</dbReference>
<evidence type="ECO:0000313" key="2">
    <source>
        <dbReference type="Proteomes" id="UP000593765"/>
    </source>
</evidence>
<dbReference type="KEGG" id="hbs:IPV69_19505"/>
<dbReference type="InterPro" id="IPR001360">
    <property type="entry name" value="Glyco_hydro_1"/>
</dbReference>
<protein>
    <submittedName>
        <fullName evidence="1">Family 1 glycosylhydrolase</fullName>
    </submittedName>
</protein>
<dbReference type="AlphaFoldDB" id="A0A7M2X3Y0"/>
<dbReference type="Pfam" id="PF00232">
    <property type="entry name" value="Glyco_hydro_1"/>
    <property type="match status" value="1"/>
</dbReference>
<gene>
    <name evidence="1" type="ORF">IPV69_19505</name>
</gene>
<dbReference type="SUPFAM" id="SSF51445">
    <property type="entry name" value="(Trans)glycosidases"/>
    <property type="match status" value="1"/>
</dbReference>
<organism evidence="1 2">
    <name type="scientific">Humisphaera borealis</name>
    <dbReference type="NCBI Taxonomy" id="2807512"/>
    <lineage>
        <taxon>Bacteria</taxon>
        <taxon>Pseudomonadati</taxon>
        <taxon>Planctomycetota</taxon>
        <taxon>Phycisphaerae</taxon>
        <taxon>Tepidisphaerales</taxon>
        <taxon>Tepidisphaeraceae</taxon>
        <taxon>Humisphaera</taxon>
    </lineage>
</organism>
<name>A0A7M2X3Y0_9BACT</name>
<sequence>MAVPLAGLNGSASLHGKESIANNLHLPSPTSAEISDSLRFMFAVGIECSNPIVAGNHRVDQLESTGHYEHWKKDLHLVRDLGLRYLRYGPPIHRIFTGPGQYRWDLLDPVMEEMARLGIRPIIDFVHFGLPDWLRDFQNPEWPKHVAEYAAAFCQRYPWVRFFTPVNEIFVTAQFSAAFGWWNEQLMSDQAFVTNIKHSVKASMLAMREVLHQRPDAIFIFSESTEYVHPGSPAQVERATFLNERRFLSLDLLFGHDVSATMYRYLLQSGLTPDEYQWFRDQTDLRAHCIMGTDYYITNEHVLRDDGSTIGAGDVYGYYVITRQYYDRYRLPVMHTETNRVSNLAVEWLWKEWMNLLRLRQDGVPIVGFTWYGLLDMKDWDSALTKVRGHVNKVGLYTLDRRPRKVAREYRKLVENFSSFPISSSKFPILTA</sequence>
<keyword evidence="2" id="KW-1185">Reference proteome</keyword>
<dbReference type="Proteomes" id="UP000593765">
    <property type="component" value="Chromosome"/>
</dbReference>
<dbReference type="PANTHER" id="PTHR12631:SF10">
    <property type="entry name" value="BETA-XYLOSIDASE-LIKE PROTEIN-RELATED"/>
    <property type="match status" value="1"/>
</dbReference>
<proteinExistence type="predicted"/>
<evidence type="ECO:0000313" key="1">
    <source>
        <dbReference type="EMBL" id="QOV92476.1"/>
    </source>
</evidence>
<dbReference type="InterPro" id="IPR051923">
    <property type="entry name" value="Glycosyl_Hydrolase_39"/>
</dbReference>
<accession>A0A7M2X3Y0</accession>
<reference evidence="1 2" key="1">
    <citation type="submission" date="2020-10" db="EMBL/GenBank/DDBJ databases">
        <title>Wide distribution of Phycisphaera-like planctomycetes from WD2101 soil group in peatlands and genome analysis of the first cultivated representative.</title>
        <authorList>
            <person name="Dedysh S.N."/>
            <person name="Beletsky A.V."/>
            <person name="Ivanova A."/>
            <person name="Kulichevskaya I.S."/>
            <person name="Suzina N.E."/>
            <person name="Philippov D.A."/>
            <person name="Rakitin A.L."/>
            <person name="Mardanov A.V."/>
            <person name="Ravin N.V."/>
        </authorList>
    </citation>
    <scope>NUCLEOTIDE SEQUENCE [LARGE SCALE GENOMIC DNA]</scope>
    <source>
        <strain evidence="1 2">M1803</strain>
    </source>
</reference>
<dbReference type="InterPro" id="IPR017853">
    <property type="entry name" value="GH"/>
</dbReference>